<gene>
    <name evidence="1" type="ORF">HHI36_005789</name>
</gene>
<protein>
    <submittedName>
        <fullName evidence="1">Uncharacterized protein</fullName>
    </submittedName>
</protein>
<keyword evidence="2" id="KW-1185">Reference proteome</keyword>
<evidence type="ECO:0000313" key="2">
    <source>
        <dbReference type="Proteomes" id="UP001516400"/>
    </source>
</evidence>
<evidence type="ECO:0000313" key="1">
    <source>
        <dbReference type="EMBL" id="KAL3282614.1"/>
    </source>
</evidence>
<accession>A0ABD2NVE4</accession>
<comment type="caution">
    <text evidence="1">The sequence shown here is derived from an EMBL/GenBank/DDBJ whole genome shotgun (WGS) entry which is preliminary data.</text>
</comment>
<dbReference type="AlphaFoldDB" id="A0ABD2NVE4"/>
<dbReference type="EMBL" id="JABFTP020000144">
    <property type="protein sequence ID" value="KAL3282614.1"/>
    <property type="molecule type" value="Genomic_DNA"/>
</dbReference>
<organism evidence="1 2">
    <name type="scientific">Cryptolaemus montrouzieri</name>
    <dbReference type="NCBI Taxonomy" id="559131"/>
    <lineage>
        <taxon>Eukaryota</taxon>
        <taxon>Metazoa</taxon>
        <taxon>Ecdysozoa</taxon>
        <taxon>Arthropoda</taxon>
        <taxon>Hexapoda</taxon>
        <taxon>Insecta</taxon>
        <taxon>Pterygota</taxon>
        <taxon>Neoptera</taxon>
        <taxon>Endopterygota</taxon>
        <taxon>Coleoptera</taxon>
        <taxon>Polyphaga</taxon>
        <taxon>Cucujiformia</taxon>
        <taxon>Coccinelloidea</taxon>
        <taxon>Coccinellidae</taxon>
        <taxon>Scymninae</taxon>
        <taxon>Scymnini</taxon>
        <taxon>Cryptolaemus</taxon>
    </lineage>
</organism>
<sequence length="126" mass="14677">MGESDCQSSREGEASSSLKKVLEHLDSGKFTRNVQPKCVPRTVDYIDDNEVPYIINWWDENNRTEKNINVEWLRVWSRPRFKERDLPPTGKLNEKTEENKNSKVDADLPSICEIDIQLTKKIIKNS</sequence>
<name>A0ABD2NVE4_9CUCU</name>
<dbReference type="Proteomes" id="UP001516400">
    <property type="component" value="Unassembled WGS sequence"/>
</dbReference>
<proteinExistence type="predicted"/>
<reference evidence="1 2" key="1">
    <citation type="journal article" date="2021" name="BMC Biol.">
        <title>Horizontally acquired antibacterial genes associated with adaptive radiation of ladybird beetles.</title>
        <authorList>
            <person name="Li H.S."/>
            <person name="Tang X.F."/>
            <person name="Huang Y.H."/>
            <person name="Xu Z.Y."/>
            <person name="Chen M.L."/>
            <person name="Du X.Y."/>
            <person name="Qiu B.Y."/>
            <person name="Chen P.T."/>
            <person name="Zhang W."/>
            <person name="Slipinski A."/>
            <person name="Escalona H.E."/>
            <person name="Waterhouse R.M."/>
            <person name="Zwick A."/>
            <person name="Pang H."/>
        </authorList>
    </citation>
    <scope>NUCLEOTIDE SEQUENCE [LARGE SCALE GENOMIC DNA]</scope>
    <source>
        <strain evidence="1">SYSU2018</strain>
    </source>
</reference>